<dbReference type="EMBL" id="QGGQ01000003">
    <property type="protein sequence ID" value="PWK24037.1"/>
    <property type="molecule type" value="Genomic_DNA"/>
</dbReference>
<dbReference type="Proteomes" id="UP000245667">
    <property type="component" value="Unassembled WGS sequence"/>
</dbReference>
<dbReference type="AlphaFoldDB" id="A0A316E080"/>
<evidence type="ECO:0000313" key="1">
    <source>
        <dbReference type="EMBL" id="MBD1260828.1"/>
    </source>
</evidence>
<proteinExistence type="predicted"/>
<evidence type="ECO:0000313" key="3">
    <source>
        <dbReference type="Proteomes" id="UP000245667"/>
    </source>
</evidence>
<evidence type="ECO:0000313" key="2">
    <source>
        <dbReference type="EMBL" id="PWK24037.1"/>
    </source>
</evidence>
<comment type="caution">
    <text evidence="2">The sequence shown here is derived from an EMBL/GenBank/DDBJ whole genome shotgun (WGS) entry which is preliminary data.</text>
</comment>
<protein>
    <submittedName>
        <fullName evidence="2">Uncharacterized protein</fullName>
    </submittedName>
</protein>
<reference evidence="2 3" key="1">
    <citation type="submission" date="2018-05" db="EMBL/GenBank/DDBJ databases">
        <title>Genomic Encyclopedia of Archaeal and Bacterial Type Strains, Phase II (KMG-II): from individual species to whole genera.</title>
        <authorList>
            <person name="Goeker M."/>
        </authorList>
    </citation>
    <scope>NUCLEOTIDE SEQUENCE [LARGE SCALE GENOMIC DNA]</scope>
    <source>
        <strain evidence="2 3">DSM 23514</strain>
    </source>
</reference>
<dbReference type="OrthoDB" id="638356at2"/>
<sequence length="255" mass="28744">MKKILIVFVALITVQMGRAQETELKDSPIDFNVDVKTNHLWRGLVITDKPMVAVFSQLRLNESGSFTTGFWGGMSFSNDADGTYYKEINYYVQYAENGFSIGLWDLFNTRNVATPDVWNYDKNTTTHLLDLRTSYTFNESFPLRLEADVLLYGSGDAQLNDDGDLEQRYSTYVEVSYPLISESKVNLRGFVGGAFSFNGDTHLYGDGEQNFDFVNVGLTATKTLRFSDLSFPVSATTLWNPSQKIARVQLAVSLF</sequence>
<dbReference type="EMBL" id="JACWLN010000003">
    <property type="protein sequence ID" value="MBD1260828.1"/>
    <property type="molecule type" value="Genomic_DNA"/>
</dbReference>
<organism evidence="2 3">
    <name type="scientific">Maribacter polysiphoniae</name>
    <dbReference type="NCBI Taxonomy" id="429344"/>
    <lineage>
        <taxon>Bacteria</taxon>
        <taxon>Pseudomonadati</taxon>
        <taxon>Bacteroidota</taxon>
        <taxon>Flavobacteriia</taxon>
        <taxon>Flavobacteriales</taxon>
        <taxon>Flavobacteriaceae</taxon>
        <taxon>Maribacter</taxon>
    </lineage>
</organism>
<name>A0A316E080_9FLAO</name>
<gene>
    <name evidence="1" type="ORF">HZY62_09540</name>
    <name evidence="2" type="ORF">LX92_01623</name>
</gene>
<dbReference type="RefSeq" id="WP_109649795.1">
    <property type="nucleotide sequence ID" value="NZ_CAJQNU010000015.1"/>
</dbReference>
<reference evidence="1 4" key="2">
    <citation type="submission" date="2020-07" db="EMBL/GenBank/DDBJ databases">
        <title>The draft genome sequence of Maribacter polysiphoniae KCTC 22021.</title>
        <authorList>
            <person name="Mu L."/>
        </authorList>
    </citation>
    <scope>NUCLEOTIDE SEQUENCE [LARGE SCALE GENOMIC DNA]</scope>
    <source>
        <strain evidence="1 4">KCTC 22021</strain>
    </source>
</reference>
<accession>A0A316E080</accession>
<dbReference type="Proteomes" id="UP000651837">
    <property type="component" value="Unassembled WGS sequence"/>
</dbReference>
<evidence type="ECO:0000313" key="4">
    <source>
        <dbReference type="Proteomes" id="UP000651837"/>
    </source>
</evidence>
<keyword evidence="4" id="KW-1185">Reference proteome</keyword>